<dbReference type="EMBL" id="WNNK01000011">
    <property type="protein sequence ID" value="MUF05701.1"/>
    <property type="molecule type" value="Genomic_DNA"/>
</dbReference>
<name>A0A6I3WC65_9PSED</name>
<accession>A0A6I3WC65</accession>
<sequence>MTYDYLTVGAVGPLIVGMPRNDVRSLLGEDFRAFKKTAAALNTIDAYDGHELHVYYDESDTVKGVEFFKGSSFLWKDRALVGETYAEVKECFSREGVDFSVDNYGAYVDKLGMAFYIPDIGDEGDEAIVESLYLDLTVN</sequence>
<gene>
    <name evidence="1" type="ORF">GNF76_15205</name>
</gene>
<dbReference type="OrthoDB" id="7015332at2"/>
<keyword evidence="2" id="KW-1185">Reference proteome</keyword>
<evidence type="ECO:0000313" key="1">
    <source>
        <dbReference type="EMBL" id="MUF05701.1"/>
    </source>
</evidence>
<organism evidence="1 2">
    <name type="scientific">Pseudomonas spelaei</name>
    <dbReference type="NCBI Taxonomy" id="1055469"/>
    <lineage>
        <taxon>Bacteria</taxon>
        <taxon>Pseudomonadati</taxon>
        <taxon>Pseudomonadota</taxon>
        <taxon>Gammaproteobacteria</taxon>
        <taxon>Pseudomonadales</taxon>
        <taxon>Pseudomonadaceae</taxon>
        <taxon>Pseudomonas</taxon>
    </lineage>
</organism>
<dbReference type="RefSeq" id="WP_155583966.1">
    <property type="nucleotide sequence ID" value="NZ_JBHSTH010000007.1"/>
</dbReference>
<comment type="caution">
    <text evidence="1">The sequence shown here is derived from an EMBL/GenBank/DDBJ whole genome shotgun (WGS) entry which is preliminary data.</text>
</comment>
<protein>
    <submittedName>
        <fullName evidence="1">Uncharacterized protein</fullName>
    </submittedName>
</protein>
<evidence type="ECO:0000313" key="2">
    <source>
        <dbReference type="Proteomes" id="UP000438196"/>
    </source>
</evidence>
<dbReference type="Proteomes" id="UP000438196">
    <property type="component" value="Unassembled WGS sequence"/>
</dbReference>
<dbReference type="AlphaFoldDB" id="A0A6I3WC65"/>
<reference evidence="1 2" key="1">
    <citation type="submission" date="2019-11" db="EMBL/GenBank/DDBJ databases">
        <title>Pseudomonas karstica sp. nov. and Pseudomonas spelaei sp. nov. from karst caves.</title>
        <authorList>
            <person name="Zeman M."/>
        </authorList>
    </citation>
    <scope>NUCLEOTIDE SEQUENCE [LARGE SCALE GENOMIC DNA]</scope>
    <source>
        <strain evidence="1 2">CCM 7893</strain>
    </source>
</reference>
<proteinExistence type="predicted"/>